<protein>
    <recommendedName>
        <fullName evidence="5">PHD-type domain-containing protein</fullName>
    </recommendedName>
</protein>
<comment type="caution">
    <text evidence="6">The sequence shown here is derived from an EMBL/GenBank/DDBJ whole genome shotgun (WGS) entry which is preliminary data.</text>
</comment>
<dbReference type="Proteomes" id="UP000828390">
    <property type="component" value="Unassembled WGS sequence"/>
</dbReference>
<reference evidence="6" key="2">
    <citation type="submission" date="2020-11" db="EMBL/GenBank/DDBJ databases">
        <authorList>
            <person name="McCartney M.A."/>
            <person name="Auch B."/>
            <person name="Kono T."/>
            <person name="Mallez S."/>
            <person name="Becker A."/>
            <person name="Gohl D.M."/>
            <person name="Silverstein K.A.T."/>
            <person name="Koren S."/>
            <person name="Bechman K.B."/>
            <person name="Herman A."/>
            <person name="Abrahante J.E."/>
            <person name="Garbe J."/>
        </authorList>
    </citation>
    <scope>NUCLEOTIDE SEQUENCE</scope>
    <source>
        <strain evidence="6">Duluth1</strain>
        <tissue evidence="6">Whole animal</tissue>
    </source>
</reference>
<gene>
    <name evidence="6" type="ORF">DPMN_114772</name>
</gene>
<dbReference type="InterPro" id="IPR011011">
    <property type="entry name" value="Znf_FYVE_PHD"/>
</dbReference>
<evidence type="ECO:0000256" key="3">
    <source>
        <dbReference type="ARBA" id="ARBA00022833"/>
    </source>
</evidence>
<keyword evidence="2" id="KW-0863">Zinc-finger</keyword>
<accession>A0A9D4KK47</accession>
<dbReference type="InterPro" id="IPR019787">
    <property type="entry name" value="Znf_PHD-finger"/>
</dbReference>
<sequence>MQIIPPKTKTLYLSKISRSLAIEEEQTHEGDDHDTNNCMICTESITDTIATDCNACGGWVHQTCENFTSENDQHSDTVQTYICKSCRMLDQHDSVAETDHDTKTTPPGTSDRRLSTTTTESQYSADIHDDDDDVHDDETHSTNPHSLNTSKVTDSQVIHSKCGLASYTLKECCQLNTNHSD</sequence>
<feature type="region of interest" description="Disordered" evidence="4">
    <location>
        <begin position="96"/>
        <end position="152"/>
    </location>
</feature>
<evidence type="ECO:0000313" key="7">
    <source>
        <dbReference type="Proteomes" id="UP000828390"/>
    </source>
</evidence>
<evidence type="ECO:0000313" key="6">
    <source>
        <dbReference type="EMBL" id="KAH3841313.1"/>
    </source>
</evidence>
<organism evidence="6 7">
    <name type="scientific">Dreissena polymorpha</name>
    <name type="common">Zebra mussel</name>
    <name type="synonym">Mytilus polymorpha</name>
    <dbReference type="NCBI Taxonomy" id="45954"/>
    <lineage>
        <taxon>Eukaryota</taxon>
        <taxon>Metazoa</taxon>
        <taxon>Spiralia</taxon>
        <taxon>Lophotrochozoa</taxon>
        <taxon>Mollusca</taxon>
        <taxon>Bivalvia</taxon>
        <taxon>Autobranchia</taxon>
        <taxon>Heteroconchia</taxon>
        <taxon>Euheterodonta</taxon>
        <taxon>Imparidentia</taxon>
        <taxon>Neoheterodontei</taxon>
        <taxon>Myida</taxon>
        <taxon>Dreissenoidea</taxon>
        <taxon>Dreissenidae</taxon>
        <taxon>Dreissena</taxon>
    </lineage>
</organism>
<keyword evidence="3" id="KW-0862">Zinc</keyword>
<name>A0A9D4KK47_DREPO</name>
<proteinExistence type="predicted"/>
<feature type="compositionally biased region" description="Polar residues" evidence="4">
    <location>
        <begin position="115"/>
        <end position="124"/>
    </location>
</feature>
<evidence type="ECO:0000256" key="2">
    <source>
        <dbReference type="ARBA" id="ARBA00022771"/>
    </source>
</evidence>
<keyword evidence="7" id="KW-1185">Reference proteome</keyword>
<evidence type="ECO:0000259" key="5">
    <source>
        <dbReference type="Pfam" id="PF00628"/>
    </source>
</evidence>
<dbReference type="Gene3D" id="3.30.40.10">
    <property type="entry name" value="Zinc/RING finger domain, C3HC4 (zinc finger)"/>
    <property type="match status" value="1"/>
</dbReference>
<dbReference type="InterPro" id="IPR013083">
    <property type="entry name" value="Znf_RING/FYVE/PHD"/>
</dbReference>
<dbReference type="EMBL" id="JAIWYP010000004">
    <property type="protein sequence ID" value="KAH3841313.1"/>
    <property type="molecule type" value="Genomic_DNA"/>
</dbReference>
<feature type="compositionally biased region" description="Polar residues" evidence="4">
    <location>
        <begin position="141"/>
        <end position="152"/>
    </location>
</feature>
<dbReference type="AlphaFoldDB" id="A0A9D4KK47"/>
<reference evidence="6" key="1">
    <citation type="journal article" date="2019" name="bioRxiv">
        <title>The Genome of the Zebra Mussel, Dreissena polymorpha: A Resource for Invasive Species Research.</title>
        <authorList>
            <person name="McCartney M.A."/>
            <person name="Auch B."/>
            <person name="Kono T."/>
            <person name="Mallez S."/>
            <person name="Zhang Y."/>
            <person name="Obille A."/>
            <person name="Becker A."/>
            <person name="Abrahante J.E."/>
            <person name="Garbe J."/>
            <person name="Badalamenti J.P."/>
            <person name="Herman A."/>
            <person name="Mangelson H."/>
            <person name="Liachko I."/>
            <person name="Sullivan S."/>
            <person name="Sone E.D."/>
            <person name="Koren S."/>
            <person name="Silverstein K.A.T."/>
            <person name="Beckman K.B."/>
            <person name="Gohl D.M."/>
        </authorList>
    </citation>
    <scope>NUCLEOTIDE SEQUENCE</scope>
    <source>
        <strain evidence="6">Duluth1</strain>
        <tissue evidence="6">Whole animal</tissue>
    </source>
</reference>
<dbReference type="SUPFAM" id="SSF57903">
    <property type="entry name" value="FYVE/PHD zinc finger"/>
    <property type="match status" value="1"/>
</dbReference>
<dbReference type="GO" id="GO:0008270">
    <property type="term" value="F:zinc ion binding"/>
    <property type="evidence" value="ECO:0007669"/>
    <property type="project" value="UniProtKB-KW"/>
</dbReference>
<evidence type="ECO:0000256" key="1">
    <source>
        <dbReference type="ARBA" id="ARBA00022723"/>
    </source>
</evidence>
<keyword evidence="1" id="KW-0479">Metal-binding</keyword>
<feature type="domain" description="PHD-type" evidence="5">
    <location>
        <begin position="38"/>
        <end position="86"/>
    </location>
</feature>
<dbReference type="Pfam" id="PF00628">
    <property type="entry name" value="PHD"/>
    <property type="match status" value="1"/>
</dbReference>
<evidence type="ECO:0000256" key="4">
    <source>
        <dbReference type="SAM" id="MobiDB-lite"/>
    </source>
</evidence>